<evidence type="ECO:0000313" key="2">
    <source>
        <dbReference type="EMBL" id="CAE0493253.1"/>
    </source>
</evidence>
<feature type="region of interest" description="Disordered" evidence="1">
    <location>
        <begin position="34"/>
        <end position="100"/>
    </location>
</feature>
<gene>
    <name evidence="2" type="ORF">DTER00134_LOCUS8326</name>
</gene>
<sequence>MRPSGCSNTGPTVGSLDTTSCTSTMVQVFMSRSSAKHTNTASTILSSSALKKDSTAQPQMNAATPSVTALVGPDSTLPNCRPPTPHMLKPQAAAATNAQF</sequence>
<reference evidence="2" key="1">
    <citation type="submission" date="2021-01" db="EMBL/GenBank/DDBJ databases">
        <authorList>
            <person name="Corre E."/>
            <person name="Pelletier E."/>
            <person name="Niang G."/>
            <person name="Scheremetjew M."/>
            <person name="Finn R."/>
            <person name="Kale V."/>
            <person name="Holt S."/>
            <person name="Cochrane G."/>
            <person name="Meng A."/>
            <person name="Brown T."/>
            <person name="Cohen L."/>
        </authorList>
    </citation>
    <scope>NUCLEOTIDE SEQUENCE</scope>
    <source>
        <strain evidence="2">CCMP1320</strain>
    </source>
</reference>
<accession>A0A7S3VLJ1</accession>
<organism evidence="2">
    <name type="scientific">Dunaliella tertiolecta</name>
    <name type="common">Green alga</name>
    <dbReference type="NCBI Taxonomy" id="3047"/>
    <lineage>
        <taxon>Eukaryota</taxon>
        <taxon>Viridiplantae</taxon>
        <taxon>Chlorophyta</taxon>
        <taxon>core chlorophytes</taxon>
        <taxon>Chlorophyceae</taxon>
        <taxon>CS clade</taxon>
        <taxon>Chlamydomonadales</taxon>
        <taxon>Dunaliellaceae</taxon>
        <taxon>Dunaliella</taxon>
    </lineage>
</organism>
<feature type="compositionally biased region" description="Polar residues" evidence="1">
    <location>
        <begin position="34"/>
        <end position="67"/>
    </location>
</feature>
<dbReference type="EMBL" id="HBIP01014361">
    <property type="protein sequence ID" value="CAE0493253.1"/>
    <property type="molecule type" value="Transcribed_RNA"/>
</dbReference>
<dbReference type="AlphaFoldDB" id="A0A7S3VLJ1"/>
<evidence type="ECO:0000256" key="1">
    <source>
        <dbReference type="SAM" id="MobiDB-lite"/>
    </source>
</evidence>
<protein>
    <submittedName>
        <fullName evidence="2">Uncharacterized protein</fullName>
    </submittedName>
</protein>
<proteinExistence type="predicted"/>
<name>A0A7S3VLJ1_DUNTE</name>